<reference evidence="3 4" key="1">
    <citation type="journal article" date="2017" name="Nat. Ecol. Evol.">
        <title>Scallop genome provides insights into evolution of bilaterian karyotype and development.</title>
        <authorList>
            <person name="Wang S."/>
            <person name="Zhang J."/>
            <person name="Jiao W."/>
            <person name="Li J."/>
            <person name="Xun X."/>
            <person name="Sun Y."/>
            <person name="Guo X."/>
            <person name="Huan P."/>
            <person name="Dong B."/>
            <person name="Zhang L."/>
            <person name="Hu X."/>
            <person name="Sun X."/>
            <person name="Wang J."/>
            <person name="Zhao C."/>
            <person name="Wang Y."/>
            <person name="Wang D."/>
            <person name="Huang X."/>
            <person name="Wang R."/>
            <person name="Lv J."/>
            <person name="Li Y."/>
            <person name="Zhang Z."/>
            <person name="Liu B."/>
            <person name="Lu W."/>
            <person name="Hui Y."/>
            <person name="Liang J."/>
            <person name="Zhou Z."/>
            <person name="Hou R."/>
            <person name="Li X."/>
            <person name="Liu Y."/>
            <person name="Li H."/>
            <person name="Ning X."/>
            <person name="Lin Y."/>
            <person name="Zhao L."/>
            <person name="Xing Q."/>
            <person name="Dou J."/>
            <person name="Li Y."/>
            <person name="Mao J."/>
            <person name="Guo H."/>
            <person name="Dou H."/>
            <person name="Li T."/>
            <person name="Mu C."/>
            <person name="Jiang W."/>
            <person name="Fu Q."/>
            <person name="Fu X."/>
            <person name="Miao Y."/>
            <person name="Liu J."/>
            <person name="Yu Q."/>
            <person name="Li R."/>
            <person name="Liao H."/>
            <person name="Li X."/>
            <person name="Kong Y."/>
            <person name="Jiang Z."/>
            <person name="Chourrout D."/>
            <person name="Li R."/>
            <person name="Bao Z."/>
        </authorList>
    </citation>
    <scope>NUCLEOTIDE SEQUENCE [LARGE SCALE GENOMIC DNA]</scope>
    <source>
        <strain evidence="3 4">PY_sf001</strain>
    </source>
</reference>
<organism evidence="3 4">
    <name type="scientific">Mizuhopecten yessoensis</name>
    <name type="common">Japanese scallop</name>
    <name type="synonym">Patinopecten yessoensis</name>
    <dbReference type="NCBI Taxonomy" id="6573"/>
    <lineage>
        <taxon>Eukaryota</taxon>
        <taxon>Metazoa</taxon>
        <taxon>Spiralia</taxon>
        <taxon>Lophotrochozoa</taxon>
        <taxon>Mollusca</taxon>
        <taxon>Bivalvia</taxon>
        <taxon>Autobranchia</taxon>
        <taxon>Pteriomorphia</taxon>
        <taxon>Pectinida</taxon>
        <taxon>Pectinoidea</taxon>
        <taxon>Pectinidae</taxon>
        <taxon>Mizuhopecten</taxon>
    </lineage>
</organism>
<feature type="region of interest" description="Disordered" evidence="2">
    <location>
        <begin position="106"/>
        <end position="135"/>
    </location>
</feature>
<proteinExistence type="predicted"/>
<evidence type="ECO:0000256" key="1">
    <source>
        <dbReference type="SAM" id="Coils"/>
    </source>
</evidence>
<dbReference type="Proteomes" id="UP000242188">
    <property type="component" value="Unassembled WGS sequence"/>
</dbReference>
<comment type="caution">
    <text evidence="3">The sequence shown here is derived from an EMBL/GenBank/DDBJ whole genome shotgun (WGS) entry which is preliminary data.</text>
</comment>
<evidence type="ECO:0000313" key="3">
    <source>
        <dbReference type="EMBL" id="OWF35633.1"/>
    </source>
</evidence>
<keyword evidence="4" id="KW-1185">Reference proteome</keyword>
<dbReference type="EMBL" id="NEDP02076717">
    <property type="protein sequence ID" value="OWF35633.1"/>
    <property type="molecule type" value="Genomic_DNA"/>
</dbReference>
<evidence type="ECO:0000313" key="4">
    <source>
        <dbReference type="Proteomes" id="UP000242188"/>
    </source>
</evidence>
<feature type="coiled-coil region" evidence="1">
    <location>
        <begin position="248"/>
        <end position="310"/>
    </location>
</feature>
<feature type="region of interest" description="Disordered" evidence="2">
    <location>
        <begin position="437"/>
        <end position="468"/>
    </location>
</feature>
<dbReference type="OrthoDB" id="6136343at2759"/>
<evidence type="ECO:0000256" key="2">
    <source>
        <dbReference type="SAM" id="MobiDB-lite"/>
    </source>
</evidence>
<dbReference type="AlphaFoldDB" id="A0A210PGL1"/>
<gene>
    <name evidence="3" type="ORF">KP79_PYT13863</name>
</gene>
<accession>A0A210PGL1</accession>
<name>A0A210PGL1_MIZYE</name>
<sequence length="558" mass="64340">MMERQFQSPRLFEGLELRGRNSLSPYPMPSLTKSQSSLLMDHGNTDIYSTRSQNNECRLERDFGEEKIFEETKCRNSPQVVPFRNDDFCCNEKDLYVVFKVEGLPSRHENRTQSRGRTTPYLQQQPSQENGKRKTKTAFIKRKLNQNDMMVSGTRFSVSKLGTNRSTSFKENRKISLAKNHNEKALGHSRQRSVREREGLPCDQLEMPIKTSCDELYGNSTREPLQDIQNVWDTKLDKRLVTEVSRHTSDHDREIEKLTRELREANNILNDIETNIYALKDEKDVSHQGLLAIKENYRNLLEEKNTCQKQISFIKKDLNNYRIKDRRQVREFDQLNLCYGKLDQRERLMRRQISLMEAELSLVVSKLETPKQSNGKPIVPRLDLSKLQQPKKLPPVKTPHGSLRKMKELQQTYPVVPNAPRKLCEIIQVYDSKESPRKMKRSMWPQRSTSSPLLGNAGAKTIPSGRDTGGDSFVPLVGSHCPLSSRSDKEDRLDFTIMSTINGTSIPKEYKVLKLPSINEDYYENKQKASKEFVAGQAPFFSKPNGNQTESSAAFVPD</sequence>
<feature type="compositionally biased region" description="Polar residues" evidence="2">
    <location>
        <begin position="113"/>
        <end position="129"/>
    </location>
</feature>
<keyword evidence="1" id="KW-0175">Coiled coil</keyword>
<protein>
    <submittedName>
        <fullName evidence="3">Uncharacterized protein</fullName>
    </submittedName>
</protein>